<dbReference type="PANTHER" id="PTHR43196:SF2">
    <property type="entry name" value="PHOSPHOADENOSINE PHOSPHOSULFATE REDUCTASE"/>
    <property type="match status" value="1"/>
</dbReference>
<feature type="domain" description="Phosphoadenosine phosphosulphate reductase" evidence="1">
    <location>
        <begin position="53"/>
        <end position="247"/>
    </location>
</feature>
<dbReference type="Gene3D" id="3.40.50.620">
    <property type="entry name" value="HUPs"/>
    <property type="match status" value="1"/>
</dbReference>
<dbReference type="PANTHER" id="PTHR43196">
    <property type="entry name" value="SULFATE ADENYLYLTRANSFERASE SUBUNIT 2"/>
    <property type="match status" value="1"/>
</dbReference>
<sequence>MGMQQTSLQLADLTTEVHTQDVVSEPIQVLTLSEKVALAIKAIKAQVLAGRHLSCAFSGGKDSSVTLAITLMAMRELIDEGVTVPTLNVCHSDTKIESPVVKAYNTLMIQQIEAYSKASGIPVRVWIASPGLSNDYLVNVIGGRTIMSVGSNAKCSMMMKVEPLNKLKRQLRKTIAAETGKKAKEVEIVTLIGTRFEESAARKRAMTERGESAVDAVDAMDDGQLVLSPIAEFSTMEVFEFIGNVRAKRLETYDSFDSLVEIYRDANQGDCMVTAYIANREQARTPCSARTGCWGCLRISSDTSANSFLNHEDGKYEWLRPLVELREFMKRMHFNPKARAWVARDVSEDGYIQIIPNAYSPSYTKALLQAILSIQAREEDEARKLGIAPRFELLTLKQVMAIELNWGRYGYQKPWTAMRIWNDVYRHGKRYKLPDVESIPVYTEKDVSFRARIPFADGQYNSPYSGLRNIDAEMANAEDLMVARDGRLLTRCETGDEYDIDEEGLELFMEFELDRVLTAERLNDAPSAAVHYLLGLGTVQLYKGSQSDWDRMLRVSNQLHRHNLLEVLHNPQAIIARVAEKLVAHGKSPALITTNQPVLIDLTPDQGSLFDAQAAALEPAAVPPTDPALALKEREVQEEDRDGTSYEAQYKAAMRQMEQQLGDECPIPAFSKMLSECCVMLSKLPLTQYSFDAFMALWVAESGYGADGDTPPASAYEPIVKVAYSVLLSGGLILAP</sequence>
<dbReference type="RefSeq" id="WP_096427069.1">
    <property type="nucleotide sequence ID" value="NZ_AP015030.1"/>
</dbReference>
<dbReference type="SUPFAM" id="SSF52402">
    <property type="entry name" value="Adenine nucleotide alpha hydrolases-like"/>
    <property type="match status" value="1"/>
</dbReference>
<dbReference type="EMBL" id="AP015030">
    <property type="protein sequence ID" value="BAW26741.1"/>
    <property type="molecule type" value="Genomic_DNA"/>
</dbReference>
<name>A0A1L7NMP6_PSEPU</name>
<proteinExistence type="predicted"/>
<gene>
    <name evidence="2" type="ORF">KF715C_pA2360</name>
</gene>
<dbReference type="Proteomes" id="UP000218731">
    <property type="component" value="Plasmid pKF715A"/>
</dbReference>
<geneLocation type="plasmid" evidence="3">
    <name>pkf715a dna</name>
</geneLocation>
<evidence type="ECO:0000259" key="1">
    <source>
        <dbReference type="Pfam" id="PF01507"/>
    </source>
</evidence>
<evidence type="ECO:0000313" key="3">
    <source>
        <dbReference type="Proteomes" id="UP000218731"/>
    </source>
</evidence>
<dbReference type="InterPro" id="IPR014729">
    <property type="entry name" value="Rossmann-like_a/b/a_fold"/>
</dbReference>
<reference evidence="2 3" key="1">
    <citation type="submission" date="2015-11" db="EMBL/GenBank/DDBJ databases">
        <title>Complete genome sequencing of a biphenyl-degrading bacterium, Pseudomonas putida KF715 (=NBRC110667).</title>
        <authorList>
            <person name="Suenaga H."/>
            <person name="Fujihara N."/>
            <person name="Watanabe T."/>
            <person name="Hirose J."/>
            <person name="Kimura N."/>
            <person name="Yamazoe A."/>
            <person name="Hosoyama A."/>
            <person name="Shimodaira J."/>
            <person name="Furukawa K."/>
        </authorList>
    </citation>
    <scope>NUCLEOTIDE SEQUENCE [LARGE SCALE GENOMIC DNA]</scope>
    <source>
        <strain evidence="2 3">KF715</strain>
        <plasmid evidence="3">Plasmid pkf715a dna</plasmid>
    </source>
</reference>
<dbReference type="AlphaFoldDB" id="A0A1L7NMP6"/>
<protein>
    <recommendedName>
        <fullName evidence="1">Phosphoadenosine phosphosulphate reductase domain-containing protein</fullName>
    </recommendedName>
</protein>
<keyword evidence="2" id="KW-0614">Plasmid</keyword>
<evidence type="ECO:0000313" key="2">
    <source>
        <dbReference type="EMBL" id="BAW26741.1"/>
    </source>
</evidence>
<organism evidence="2 3">
    <name type="scientific">Pseudomonas putida</name>
    <name type="common">Arthrobacter siderocapsulatus</name>
    <dbReference type="NCBI Taxonomy" id="303"/>
    <lineage>
        <taxon>Bacteria</taxon>
        <taxon>Pseudomonadati</taxon>
        <taxon>Pseudomonadota</taxon>
        <taxon>Gammaproteobacteria</taxon>
        <taxon>Pseudomonadales</taxon>
        <taxon>Pseudomonadaceae</taxon>
        <taxon>Pseudomonas</taxon>
    </lineage>
</organism>
<dbReference type="GO" id="GO:0003824">
    <property type="term" value="F:catalytic activity"/>
    <property type="evidence" value="ECO:0007669"/>
    <property type="project" value="InterPro"/>
</dbReference>
<dbReference type="InterPro" id="IPR050128">
    <property type="entry name" value="Sulfate_adenylyltrnsfr_sub2"/>
</dbReference>
<accession>A0A1L7NMP6</accession>
<dbReference type="InterPro" id="IPR002500">
    <property type="entry name" value="PAPS_reduct_dom"/>
</dbReference>
<dbReference type="Pfam" id="PF01507">
    <property type="entry name" value="PAPS_reduct"/>
    <property type="match status" value="1"/>
</dbReference>